<evidence type="ECO:0000313" key="3">
    <source>
        <dbReference type="Proteomes" id="UP001320119"/>
    </source>
</evidence>
<name>A0AAN2BKS3_9GAMM</name>
<feature type="chain" id="PRO_5042875434" evidence="1">
    <location>
        <begin position="21"/>
        <end position="591"/>
    </location>
</feature>
<gene>
    <name evidence="2" type="ORF">MARGE09_P2466</name>
</gene>
<feature type="signal peptide" evidence="1">
    <location>
        <begin position="1"/>
        <end position="20"/>
    </location>
</feature>
<dbReference type="Proteomes" id="UP001320119">
    <property type="component" value="Chromosome"/>
</dbReference>
<dbReference type="KEGG" id="marq:MARGE09_P2466"/>
<keyword evidence="1" id="KW-0732">Signal</keyword>
<evidence type="ECO:0000313" key="2">
    <source>
        <dbReference type="EMBL" id="BCD98265.1"/>
    </source>
</evidence>
<keyword evidence="3" id="KW-1185">Reference proteome</keyword>
<sequence length="591" mass="63585">MKTRNALSLLTLSISAVLVGCDGATITIEPNPEQCDTPMPATCYMVKTNPGEWVYDTLSQCDVIPDGAVQDGKGACADEDAVVDICDSPEPPPGAAPTCFAITPDASECPLGNCAVEYRFTDFCGVRDEQAEIVEQGYCDGTIQPPAPETLCAQINGKTYYTETLEEGGATQNGINKAHWSIHFEDGELNLFQSDFGMAGSYVCRDEQMIITVNGGDISEHILTFENGIESFEFNPVGAEPLTYIYSERKYDSGACGRVSGNRYSTPPDPNARPLEGPTFLDFNDSPNSVIFGYGDIREAGHYDCQLGELHIHTQNRIKPLVIEVNRHGTTATILDEHNVKLPIVDDSPVACDQRYNPVCAAFNTGIQCVTTPCPTEVYKTYGNRCHAEADKSAVLFDGECGKLEGELVGGQSVACPAVYMPVCAKHATNTVCITSPCESHEYKTFGNACAAGAALAMTTFEGSCDTYGIEGLVSFQQEPIRLDMPQAAGFEANLVRASIDGNILTATVSYSGCNQQAVHFNASTAGIKASGELVVQAENFFTKDTNDACEAVFTTEQSFDLAPIAAAYFTQFPDRPEGFVNFPGIGTYKF</sequence>
<dbReference type="AlphaFoldDB" id="A0AAN2BKS3"/>
<dbReference type="RefSeq" id="WP_236982498.1">
    <property type="nucleotide sequence ID" value="NZ_AP023086.1"/>
</dbReference>
<dbReference type="PROSITE" id="PS51257">
    <property type="entry name" value="PROKAR_LIPOPROTEIN"/>
    <property type="match status" value="1"/>
</dbReference>
<proteinExistence type="predicted"/>
<protein>
    <submittedName>
        <fullName evidence="2">Uncharacterized protein</fullName>
    </submittedName>
</protein>
<accession>A0AAN2BKS3</accession>
<evidence type="ECO:0000256" key="1">
    <source>
        <dbReference type="SAM" id="SignalP"/>
    </source>
</evidence>
<dbReference type="Gene3D" id="3.30.60.30">
    <property type="match status" value="1"/>
</dbReference>
<organism evidence="2 3">
    <name type="scientific">Marinagarivorans cellulosilyticus</name>
    <dbReference type="NCBI Taxonomy" id="2721545"/>
    <lineage>
        <taxon>Bacteria</taxon>
        <taxon>Pseudomonadati</taxon>
        <taxon>Pseudomonadota</taxon>
        <taxon>Gammaproteobacteria</taxon>
        <taxon>Cellvibrionales</taxon>
        <taxon>Cellvibrionaceae</taxon>
        <taxon>Marinagarivorans</taxon>
    </lineage>
</organism>
<reference evidence="2 3" key="1">
    <citation type="journal article" date="2022" name="IScience">
        <title>An ultrasensitive nanofiber-based assay for enzymatic hydrolysis and deep-sea microbial degradation of cellulose.</title>
        <authorList>
            <person name="Tsudome M."/>
            <person name="Tachioka M."/>
            <person name="Miyazaki M."/>
            <person name="Uchimura K."/>
            <person name="Tsuda M."/>
            <person name="Takaki Y."/>
            <person name="Deguchi S."/>
        </authorList>
    </citation>
    <scope>NUCLEOTIDE SEQUENCE [LARGE SCALE GENOMIC DNA]</scope>
    <source>
        <strain evidence="2 3">GE09</strain>
    </source>
</reference>
<dbReference type="EMBL" id="AP023086">
    <property type="protein sequence ID" value="BCD98265.1"/>
    <property type="molecule type" value="Genomic_DNA"/>
</dbReference>